<comment type="function">
    <text evidence="13">Glucosidase involved in the degradation of cellulosic biomass. Active on lichenan.</text>
</comment>
<evidence type="ECO:0000256" key="4">
    <source>
        <dbReference type="ARBA" id="ARBA00022692"/>
    </source>
</evidence>
<feature type="domain" description="Glycoside hydrolase family 5" evidence="18">
    <location>
        <begin position="108"/>
        <end position="378"/>
    </location>
</feature>
<evidence type="ECO:0000256" key="9">
    <source>
        <dbReference type="ARBA" id="ARBA00023180"/>
    </source>
</evidence>
<comment type="similarity">
    <text evidence="2 16">Belongs to the glycosyl hydrolase 5 (cellulase A) family.</text>
</comment>
<keyword evidence="20" id="KW-1185">Reference proteome</keyword>
<dbReference type="EC" id="3.2.1.58" evidence="14"/>
<evidence type="ECO:0000256" key="15">
    <source>
        <dbReference type="ARBA" id="ARBA00041260"/>
    </source>
</evidence>
<name>A0A024GUF5_9STRA</name>
<keyword evidence="10 16" id="KW-0326">Glycosidase</keyword>
<dbReference type="GO" id="GO:0004338">
    <property type="term" value="F:glucan exo-1,3-beta-glucosidase activity"/>
    <property type="evidence" value="ECO:0007669"/>
    <property type="project" value="UniProtKB-EC"/>
</dbReference>
<evidence type="ECO:0000313" key="20">
    <source>
        <dbReference type="Proteomes" id="UP000053237"/>
    </source>
</evidence>
<evidence type="ECO:0000259" key="18">
    <source>
        <dbReference type="Pfam" id="PF00150"/>
    </source>
</evidence>
<comment type="caution">
    <text evidence="19">The sequence shown here is derived from an EMBL/GenBank/DDBJ whole genome shotgun (WGS) entry which is preliminary data.</text>
</comment>
<dbReference type="InterPro" id="IPR050386">
    <property type="entry name" value="Glycosyl_hydrolase_5"/>
</dbReference>
<keyword evidence="9" id="KW-0325">Glycoprotein</keyword>
<feature type="signal peptide" evidence="17">
    <location>
        <begin position="1"/>
        <end position="16"/>
    </location>
</feature>
<dbReference type="GO" id="GO:0009986">
    <property type="term" value="C:cell surface"/>
    <property type="evidence" value="ECO:0007669"/>
    <property type="project" value="TreeGrafter"/>
</dbReference>
<dbReference type="PANTHER" id="PTHR31297:SF34">
    <property type="entry name" value="GLUCAN 1,3-BETA-GLUCOSIDASE 2"/>
    <property type="match status" value="1"/>
</dbReference>
<accession>A0A024GUF5</accession>
<feature type="chain" id="PRO_5001529766" description="glucan 1,3-beta-glucosidase" evidence="17">
    <location>
        <begin position="17"/>
        <end position="404"/>
    </location>
</feature>
<evidence type="ECO:0000256" key="12">
    <source>
        <dbReference type="ARBA" id="ARBA00036824"/>
    </source>
</evidence>
<keyword evidence="5 16" id="KW-0378">Hydrolase</keyword>
<keyword evidence="17" id="KW-0732">Signal</keyword>
<dbReference type="InterPro" id="IPR001547">
    <property type="entry name" value="Glyco_hydro_5"/>
</dbReference>
<comment type="subcellular location">
    <subcellularLocation>
        <location evidence="1">Cell membrane</location>
        <topology evidence="1">Single-pass type II membrane protein</topology>
    </subcellularLocation>
</comment>
<dbReference type="AlphaFoldDB" id="A0A024GUF5"/>
<dbReference type="Pfam" id="PF00150">
    <property type="entry name" value="Cellulase"/>
    <property type="match status" value="1"/>
</dbReference>
<dbReference type="EMBL" id="CAIX01000492">
    <property type="protein sequence ID" value="CCI50425.1"/>
    <property type="molecule type" value="Genomic_DNA"/>
</dbReference>
<evidence type="ECO:0000256" key="17">
    <source>
        <dbReference type="SAM" id="SignalP"/>
    </source>
</evidence>
<reference evidence="19 20" key="1">
    <citation type="submission" date="2012-05" db="EMBL/GenBank/DDBJ databases">
        <title>Recombination and specialization in a pathogen metapopulation.</title>
        <authorList>
            <person name="Gardiner A."/>
            <person name="Kemen E."/>
            <person name="Schultz-Larsen T."/>
            <person name="MacLean D."/>
            <person name="Van Oosterhout C."/>
            <person name="Jones J.D.G."/>
        </authorList>
    </citation>
    <scope>NUCLEOTIDE SEQUENCE [LARGE SCALE GENOMIC DNA]</scope>
    <source>
        <strain evidence="19 20">Ac Nc2</strain>
    </source>
</reference>
<evidence type="ECO:0000256" key="14">
    <source>
        <dbReference type="ARBA" id="ARBA00038929"/>
    </source>
</evidence>
<keyword evidence="3" id="KW-1003">Cell membrane</keyword>
<dbReference type="STRING" id="65357.A0A024GUF5"/>
<evidence type="ECO:0000313" key="19">
    <source>
        <dbReference type="EMBL" id="CCI50425.1"/>
    </source>
</evidence>
<dbReference type="GO" id="GO:0005576">
    <property type="term" value="C:extracellular region"/>
    <property type="evidence" value="ECO:0007669"/>
    <property type="project" value="TreeGrafter"/>
</dbReference>
<organism evidence="19 20">
    <name type="scientific">Albugo candida</name>
    <dbReference type="NCBI Taxonomy" id="65357"/>
    <lineage>
        <taxon>Eukaryota</taxon>
        <taxon>Sar</taxon>
        <taxon>Stramenopiles</taxon>
        <taxon>Oomycota</taxon>
        <taxon>Peronosporomycetes</taxon>
        <taxon>Albuginales</taxon>
        <taxon>Albuginaceae</taxon>
        <taxon>Albugo</taxon>
    </lineage>
</organism>
<evidence type="ECO:0000256" key="7">
    <source>
        <dbReference type="ARBA" id="ARBA00022989"/>
    </source>
</evidence>
<proteinExistence type="inferred from homology"/>
<sequence>MKTCILIPILCTQSFANNQYPSNPPAYNPGPWNNPQQKRHVQWDIREGKVRSKGVNLGGWLVLESWMTQGSDFWKNFDEATQKQGEYRIMKALGHQVADPLVVKHRETWITEQDIAKIAASGMNLVRVSTGYWITENLVPVAPHIQEDISVHTPGGLLYLDRLIFDWAVKYNVAVIVSLHGHVNSQNGRDHSAAKEFQNPQWSNDPEAQKASLEWAKFIAARYRSSDSFLGMTLMNEPEYPTKVEDVKNFYNAAYQAIRSTGDSCILILCPMLTEQDNNHGWQNFMRTTYNVWHEWHPYFKWGYENQNMDQVLESVNKKGSDIAAWTGNCLFIGEWSMDSSDSANFEARRETLTNFGNVQKNAFKRAACGTTFWSWRASDPLTINYGWSMNELIQENLLGMGDA</sequence>
<dbReference type="InParanoid" id="A0A024GUF5"/>
<protein>
    <recommendedName>
        <fullName evidence="14">glucan 1,3-beta-glucosidase</fullName>
        <ecNumber evidence="14">3.2.1.58</ecNumber>
    </recommendedName>
    <alternativeName>
        <fullName evidence="15">Exo-1,3-beta-glucanase D</fullName>
    </alternativeName>
</protein>
<evidence type="ECO:0000256" key="1">
    <source>
        <dbReference type="ARBA" id="ARBA00004401"/>
    </source>
</evidence>
<evidence type="ECO:0000256" key="3">
    <source>
        <dbReference type="ARBA" id="ARBA00022475"/>
    </source>
</evidence>
<dbReference type="GO" id="GO:0071555">
    <property type="term" value="P:cell wall organization"/>
    <property type="evidence" value="ECO:0007669"/>
    <property type="project" value="UniProtKB-KW"/>
</dbReference>
<evidence type="ECO:0000256" key="13">
    <source>
        <dbReference type="ARBA" id="ARBA00037126"/>
    </source>
</evidence>
<dbReference type="GO" id="GO:0005886">
    <property type="term" value="C:plasma membrane"/>
    <property type="evidence" value="ECO:0007669"/>
    <property type="project" value="UniProtKB-SubCell"/>
</dbReference>
<evidence type="ECO:0000256" key="5">
    <source>
        <dbReference type="ARBA" id="ARBA00022801"/>
    </source>
</evidence>
<evidence type="ECO:0000256" key="10">
    <source>
        <dbReference type="ARBA" id="ARBA00023295"/>
    </source>
</evidence>
<dbReference type="PANTHER" id="PTHR31297">
    <property type="entry name" value="GLUCAN ENDO-1,6-BETA-GLUCOSIDASE B"/>
    <property type="match status" value="1"/>
</dbReference>
<keyword evidence="6" id="KW-0735">Signal-anchor</keyword>
<evidence type="ECO:0000256" key="2">
    <source>
        <dbReference type="ARBA" id="ARBA00005641"/>
    </source>
</evidence>
<gene>
    <name evidence="19" type="ORF">BN9_121600</name>
</gene>
<evidence type="ECO:0000256" key="11">
    <source>
        <dbReference type="ARBA" id="ARBA00023316"/>
    </source>
</evidence>
<comment type="catalytic activity">
    <reaction evidence="12">
        <text>Successive hydrolysis of beta-D-glucose units from the non-reducing ends of (1-&gt;3)-beta-D-glucans, releasing alpha-glucose.</text>
        <dbReference type="EC" id="3.2.1.58"/>
    </reaction>
</comment>
<dbReference type="InterPro" id="IPR017853">
    <property type="entry name" value="GH"/>
</dbReference>
<evidence type="ECO:0000256" key="6">
    <source>
        <dbReference type="ARBA" id="ARBA00022968"/>
    </source>
</evidence>
<dbReference type="OrthoDB" id="1887033at2759"/>
<keyword evidence="8" id="KW-0472">Membrane</keyword>
<evidence type="ECO:0000256" key="16">
    <source>
        <dbReference type="RuleBase" id="RU361153"/>
    </source>
</evidence>
<keyword evidence="7" id="KW-1133">Transmembrane helix</keyword>
<evidence type="ECO:0000256" key="8">
    <source>
        <dbReference type="ARBA" id="ARBA00023136"/>
    </source>
</evidence>
<dbReference type="Proteomes" id="UP000053237">
    <property type="component" value="Unassembled WGS sequence"/>
</dbReference>
<keyword evidence="11" id="KW-0961">Cell wall biogenesis/degradation</keyword>
<dbReference type="Gene3D" id="3.20.20.80">
    <property type="entry name" value="Glycosidases"/>
    <property type="match status" value="1"/>
</dbReference>
<dbReference type="GO" id="GO:0009251">
    <property type="term" value="P:glucan catabolic process"/>
    <property type="evidence" value="ECO:0007669"/>
    <property type="project" value="TreeGrafter"/>
</dbReference>
<dbReference type="SUPFAM" id="SSF51445">
    <property type="entry name" value="(Trans)glycosidases"/>
    <property type="match status" value="1"/>
</dbReference>
<keyword evidence="4" id="KW-0812">Transmembrane</keyword>